<protein>
    <submittedName>
        <fullName evidence="3">DUF262 domain-containing protein</fullName>
    </submittedName>
</protein>
<evidence type="ECO:0000313" key="4">
    <source>
        <dbReference type="Proteomes" id="UP000604381"/>
    </source>
</evidence>
<dbReference type="Pfam" id="PF07510">
    <property type="entry name" value="GmrSD_C"/>
    <property type="match status" value="1"/>
</dbReference>
<dbReference type="AlphaFoldDB" id="A0A930UIM6"/>
<sequence>MKEIEGEDLTVSNLFTGGSYSIDYYQRDYKWGAKQLQELVEDLTESFMADYRPEHSPSEGENYGHYFLGSIVISKKNNARIIVDGQQRLTSLTLLLIYLNNLQKGRKDEYRELPNYIYANDRGRQRFKLNVEDREECMKALFNNEAYNADGGSESVRNMKDRYDELEALVPETIKKEALISFIFWLLGNVKLIEITTHDDGDAYTIFETMNDRGLSLTSAEMLKGFLLSRITDDRNREKANEKFKKILLPLNEMGKDVVADFFKSWFRGHYADKSRNTRKGASSDYDEIGSAYHRWFRKKWDGIEKDSDSYQFITQNATYFGNLYKDLLEIASGKRKEKGLESVRYNADLGFTIQYQALLAPVMPSDNDRVKLQKVKAVADYLDIWLNHLAWNGSTIAPNFTKHHVSLVANEIRGKSLADLRKKLKELLREEEMDFSNPPSLKVRKIMRCQLARLTNWLEIESDEPGNYAVYLDRDIPDPFEIEHLWANVHSRFIEEFPKEKEFEEYRDRIGGLVLLPKSVNTSLSNATYEFKVDHYIKENLLAKSLHPDCYVRNPRFLAAIKKHGLEPGPHKRFTKSDLMARGDFYCQMASIIWNPSRIG</sequence>
<evidence type="ECO:0000259" key="2">
    <source>
        <dbReference type="Pfam" id="PF07510"/>
    </source>
</evidence>
<dbReference type="InterPro" id="IPR004919">
    <property type="entry name" value="GmrSD_N"/>
</dbReference>
<keyword evidence="4" id="KW-1185">Reference proteome</keyword>
<evidence type="ECO:0000259" key="1">
    <source>
        <dbReference type="Pfam" id="PF03235"/>
    </source>
</evidence>
<feature type="domain" description="GmrSD restriction endonucleases N-terminal" evidence="1">
    <location>
        <begin position="12"/>
        <end position="227"/>
    </location>
</feature>
<comment type="caution">
    <text evidence="3">The sequence shown here is derived from an EMBL/GenBank/DDBJ whole genome shotgun (WGS) entry which is preliminary data.</text>
</comment>
<reference evidence="3" key="1">
    <citation type="submission" date="2020-10" db="EMBL/GenBank/DDBJ databases">
        <title>An improved Amphimedon queenslandica hologenome assembly reveals how three proteobacterial symbionts can extend the metabolic phenotypic of their marine sponge host.</title>
        <authorList>
            <person name="Degnan B."/>
            <person name="Degnan S."/>
            <person name="Xiang X."/>
        </authorList>
    </citation>
    <scope>NUCLEOTIDE SEQUENCE</scope>
    <source>
        <strain evidence="3">AqS2</strain>
    </source>
</reference>
<organism evidence="3 4">
    <name type="scientific">Candidatus Amphirhobacter heronislandensis</name>
    <dbReference type="NCBI Taxonomy" id="1732024"/>
    <lineage>
        <taxon>Bacteria</taxon>
        <taxon>Pseudomonadati</taxon>
        <taxon>Pseudomonadota</taxon>
        <taxon>Gammaproteobacteria</taxon>
        <taxon>Candidatus Tethybacterales</taxon>
        <taxon>Candidatus Tethybacteraceae</taxon>
        <taxon>Candidatus Amphirhobacter</taxon>
    </lineage>
</organism>
<proteinExistence type="predicted"/>
<feature type="domain" description="GmrSD restriction endonucleases C-terminal" evidence="2">
    <location>
        <begin position="469"/>
        <end position="542"/>
    </location>
</feature>
<dbReference type="Pfam" id="PF03235">
    <property type="entry name" value="GmrSD_N"/>
    <property type="match status" value="1"/>
</dbReference>
<dbReference type="EMBL" id="JADHEI010000052">
    <property type="protein sequence ID" value="MBF2735771.1"/>
    <property type="molecule type" value="Genomic_DNA"/>
</dbReference>
<dbReference type="InterPro" id="IPR011089">
    <property type="entry name" value="GmrSD_C"/>
</dbReference>
<evidence type="ECO:0000313" key="3">
    <source>
        <dbReference type="EMBL" id="MBF2735771.1"/>
    </source>
</evidence>
<dbReference type="PANTHER" id="PTHR35149:SF2">
    <property type="entry name" value="DUF262 DOMAIN-CONTAINING PROTEIN"/>
    <property type="match status" value="1"/>
</dbReference>
<name>A0A930UIM6_9GAMM</name>
<gene>
    <name evidence="3" type="ORF">ISN26_06850</name>
</gene>
<dbReference type="Proteomes" id="UP000604381">
    <property type="component" value="Unassembled WGS sequence"/>
</dbReference>
<dbReference type="PANTHER" id="PTHR35149">
    <property type="entry name" value="SLL5132 PROTEIN"/>
    <property type="match status" value="1"/>
</dbReference>
<accession>A0A930UIM6</accession>